<dbReference type="EMBL" id="AUWU02000003">
    <property type="protein sequence ID" value="KAH0574881.1"/>
    <property type="molecule type" value="Genomic_DNA"/>
</dbReference>
<name>V6LCN1_9EUKA</name>
<dbReference type="SUPFAM" id="SSF48371">
    <property type="entry name" value="ARM repeat"/>
    <property type="match status" value="1"/>
</dbReference>
<dbReference type="Gene3D" id="1.25.10.10">
    <property type="entry name" value="Leucine-rich Repeat Variant"/>
    <property type="match status" value="1"/>
</dbReference>
<dbReference type="InterPro" id="IPR011989">
    <property type="entry name" value="ARM-like"/>
</dbReference>
<evidence type="ECO:0000313" key="1">
    <source>
        <dbReference type="EMBL" id="EST42013.1"/>
    </source>
</evidence>
<sequence length="840" mass="97281">MQLQIQQALEQSLNPLTIQQATQTLETMRLDPNFTENLIPFLQTDLALPAIIQLSLTHKNFIDRQPQPYLKLAIQLLQIPPQISAIPKTSNFLNQLVPHLFESGWFTQINDLQEMFVQQQNILALNAVCACFEKFQSVSLNDEIATKILNLLENSKEMVNFVFKDYTQQYSSILRLLRAAFSWEDLPDFYLEHYQDIITLLYKIINNNMCNKEEFEVINEIVGEAICVHSEELKEHLEISVQFLIYCVEMHVLDCNYEYFVAKTLNKLAHFISSPEMQQIMLKFTSSLYQLTLKALQITEQDYDNIKFCDNLYFQCYQSRYDFNSRKDGAEQILKELSKLIPEMKQNIQQQAFQQVTFDNLSIQIILFRVFSIQSMSKILGIKLQVDQDYVNQFGRNLYNLIQSISSVSDEKISLIFSDILKFTVDFQTVLEDSILTELIQKLVAIYLGNSNQFYNKNMASSVTQALTSKVPCSQFINEKILSKLIIESQENVMSDIEIQAVYCILKAVVNSLSIESQSQFMQQILQLLQISLQNEAGQSYLHYLFETTGIFIKFAKFDVQDIFIYLQQLTLNVNESQLQEISPFIYQLFTLTSNTDIQLPLLYQSLTIETYQNYPDMTLPLLFFADKYLTNNKIEFYQKPNTILRLTQEFGPQLKIEPVIQDLITILVQQKSKMHLAIKFINNTMATIRYEQQFLSQLTMFIMSQKQILFTNRELLKQCSIYLLMEIENIPNQQETLQMIIKPAATSFGIRDQYKQIYCSLLVEKSSSLSQFLPLIIEICGLALGKIRTRGNMGLTRQEKEGQVVGVSVLDSVLDKENVLSLADLTAECQQRLGVTAWQ</sequence>
<organism evidence="1">
    <name type="scientific">Spironucleus salmonicida</name>
    <dbReference type="NCBI Taxonomy" id="348837"/>
    <lineage>
        <taxon>Eukaryota</taxon>
        <taxon>Metamonada</taxon>
        <taxon>Diplomonadida</taxon>
        <taxon>Hexamitidae</taxon>
        <taxon>Hexamitinae</taxon>
        <taxon>Spironucleus</taxon>
    </lineage>
</organism>
<dbReference type="EMBL" id="KI546166">
    <property type="protein sequence ID" value="EST42013.1"/>
    <property type="molecule type" value="Genomic_DNA"/>
</dbReference>
<dbReference type="AlphaFoldDB" id="V6LCN1"/>
<gene>
    <name evidence="1" type="ORF">SS50377_18319</name>
    <name evidence="2" type="ORF">SS50377_22496</name>
</gene>
<reference evidence="2" key="2">
    <citation type="submission" date="2020-12" db="EMBL/GenBank/DDBJ databases">
        <title>New Spironucleus salmonicida genome in near-complete chromosomes.</title>
        <authorList>
            <person name="Xu F."/>
            <person name="Kurt Z."/>
            <person name="Jimenez-Gonzalez A."/>
            <person name="Astvaldsson A."/>
            <person name="Andersson J.O."/>
            <person name="Svard S.G."/>
        </authorList>
    </citation>
    <scope>NUCLEOTIDE SEQUENCE</scope>
    <source>
        <strain evidence="2">ATCC 50377</strain>
    </source>
</reference>
<protein>
    <submittedName>
        <fullName evidence="1">Uncharacterized protein</fullName>
    </submittedName>
</protein>
<evidence type="ECO:0000313" key="3">
    <source>
        <dbReference type="Proteomes" id="UP000018208"/>
    </source>
</evidence>
<reference evidence="1 2" key="1">
    <citation type="journal article" date="2014" name="PLoS Genet.">
        <title>The Genome of Spironucleus salmonicida Highlights a Fish Pathogen Adapted to Fluctuating Environments.</title>
        <authorList>
            <person name="Xu F."/>
            <person name="Jerlstrom-Hultqvist J."/>
            <person name="Einarsson E."/>
            <person name="Astvaldsson A."/>
            <person name="Svard S.G."/>
            <person name="Andersson J.O."/>
        </authorList>
    </citation>
    <scope>NUCLEOTIDE SEQUENCE</scope>
    <source>
        <strain evidence="2">ATCC 50377</strain>
    </source>
</reference>
<proteinExistence type="predicted"/>
<dbReference type="Proteomes" id="UP000018208">
    <property type="component" value="Unassembled WGS sequence"/>
</dbReference>
<accession>V6LCN1</accession>
<evidence type="ECO:0000313" key="2">
    <source>
        <dbReference type="EMBL" id="KAH0574881.1"/>
    </source>
</evidence>
<keyword evidence="3" id="KW-1185">Reference proteome</keyword>
<dbReference type="VEuPathDB" id="GiardiaDB:SS50377_22496"/>
<dbReference type="InterPro" id="IPR016024">
    <property type="entry name" value="ARM-type_fold"/>
</dbReference>